<keyword evidence="1" id="KW-0378">Hydrolase</keyword>
<accession>A0AAD9ZT70</accession>
<dbReference type="GO" id="GO:0000723">
    <property type="term" value="P:telomere maintenance"/>
    <property type="evidence" value="ECO:0007669"/>
    <property type="project" value="InterPro"/>
</dbReference>
<comment type="caution">
    <text evidence="3">The sequence shown here is derived from an EMBL/GenBank/DDBJ whole genome shotgun (WGS) entry which is preliminary data.</text>
</comment>
<dbReference type="EC" id="5.6.2.3" evidence="1"/>
<dbReference type="GO" id="GO:0016787">
    <property type="term" value="F:hydrolase activity"/>
    <property type="evidence" value="ECO:0007669"/>
    <property type="project" value="UniProtKB-KW"/>
</dbReference>
<dbReference type="InterPro" id="IPR010285">
    <property type="entry name" value="DNA_helicase_pif1-like_DEAD"/>
</dbReference>
<keyword evidence="1" id="KW-0067">ATP-binding</keyword>
<gene>
    <name evidence="3" type="ORF">Dsin_029042</name>
</gene>
<evidence type="ECO:0000259" key="2">
    <source>
        <dbReference type="Pfam" id="PF05970"/>
    </source>
</evidence>
<keyword evidence="4" id="KW-1185">Reference proteome</keyword>
<proteinExistence type="inferred from homology"/>
<keyword evidence="1" id="KW-0233">DNA recombination</keyword>
<keyword evidence="1" id="KW-0234">DNA repair</keyword>
<evidence type="ECO:0000313" key="4">
    <source>
        <dbReference type="Proteomes" id="UP001281410"/>
    </source>
</evidence>
<comment type="similarity">
    <text evidence="1">Belongs to the helicase family.</text>
</comment>
<keyword evidence="1" id="KW-0227">DNA damage</keyword>
<reference evidence="3" key="1">
    <citation type="journal article" date="2023" name="Plant J.">
        <title>Genome sequences and population genomics provide insights into the demographic history, inbreeding, and mutation load of two 'living fossil' tree species of Dipteronia.</title>
        <authorList>
            <person name="Feng Y."/>
            <person name="Comes H.P."/>
            <person name="Chen J."/>
            <person name="Zhu S."/>
            <person name="Lu R."/>
            <person name="Zhang X."/>
            <person name="Li P."/>
            <person name="Qiu J."/>
            <person name="Olsen K.M."/>
            <person name="Qiu Y."/>
        </authorList>
    </citation>
    <scope>NUCLEOTIDE SEQUENCE</scope>
    <source>
        <strain evidence="3">NBL</strain>
    </source>
</reference>
<organism evidence="3 4">
    <name type="scientific">Dipteronia sinensis</name>
    <dbReference type="NCBI Taxonomy" id="43782"/>
    <lineage>
        <taxon>Eukaryota</taxon>
        <taxon>Viridiplantae</taxon>
        <taxon>Streptophyta</taxon>
        <taxon>Embryophyta</taxon>
        <taxon>Tracheophyta</taxon>
        <taxon>Spermatophyta</taxon>
        <taxon>Magnoliopsida</taxon>
        <taxon>eudicotyledons</taxon>
        <taxon>Gunneridae</taxon>
        <taxon>Pentapetalae</taxon>
        <taxon>rosids</taxon>
        <taxon>malvids</taxon>
        <taxon>Sapindales</taxon>
        <taxon>Sapindaceae</taxon>
        <taxon>Hippocastanoideae</taxon>
        <taxon>Acereae</taxon>
        <taxon>Dipteronia</taxon>
    </lineage>
</organism>
<dbReference type="Proteomes" id="UP001281410">
    <property type="component" value="Unassembled WGS sequence"/>
</dbReference>
<comment type="cofactor">
    <cofactor evidence="1">
        <name>Mg(2+)</name>
        <dbReference type="ChEBI" id="CHEBI:18420"/>
    </cofactor>
</comment>
<sequence length="123" mass="13639">MEHKELYSGLNAKQMTVHNIILQSVIQNKGGLYFVYGASGTGIMYLYKTILSHLRSKGKICLTVASLRIAPLLLPGGRTAHSRFSIPIDLNDHLTCNIHQGTHMAELIKKTSLIIWDGAPMDH</sequence>
<dbReference type="GO" id="GO:0006281">
    <property type="term" value="P:DNA repair"/>
    <property type="evidence" value="ECO:0007669"/>
    <property type="project" value="UniProtKB-KW"/>
</dbReference>
<dbReference type="PANTHER" id="PTHR10492">
    <property type="match status" value="1"/>
</dbReference>
<evidence type="ECO:0000256" key="1">
    <source>
        <dbReference type="RuleBase" id="RU363044"/>
    </source>
</evidence>
<comment type="catalytic activity">
    <reaction evidence="1">
        <text>ATP + H2O = ADP + phosphate + H(+)</text>
        <dbReference type="Rhea" id="RHEA:13065"/>
        <dbReference type="ChEBI" id="CHEBI:15377"/>
        <dbReference type="ChEBI" id="CHEBI:15378"/>
        <dbReference type="ChEBI" id="CHEBI:30616"/>
        <dbReference type="ChEBI" id="CHEBI:43474"/>
        <dbReference type="ChEBI" id="CHEBI:456216"/>
        <dbReference type="EC" id="5.6.2.3"/>
    </reaction>
</comment>
<name>A0AAD9ZT70_9ROSI</name>
<dbReference type="PANTHER" id="PTHR10492:SF90">
    <property type="entry name" value="ATP-DEPENDENT DNA HELICASE"/>
    <property type="match status" value="1"/>
</dbReference>
<evidence type="ECO:0000313" key="3">
    <source>
        <dbReference type="EMBL" id="KAK3189481.1"/>
    </source>
</evidence>
<protein>
    <recommendedName>
        <fullName evidence="1">ATP-dependent DNA helicase</fullName>
        <ecNumber evidence="1">5.6.2.3</ecNumber>
    </recommendedName>
</protein>
<dbReference type="GO" id="GO:0005524">
    <property type="term" value="F:ATP binding"/>
    <property type="evidence" value="ECO:0007669"/>
    <property type="project" value="UniProtKB-KW"/>
</dbReference>
<dbReference type="Gene3D" id="3.40.50.300">
    <property type="entry name" value="P-loop containing nucleotide triphosphate hydrolases"/>
    <property type="match status" value="1"/>
</dbReference>
<keyword evidence="1" id="KW-0547">Nucleotide-binding</keyword>
<dbReference type="GO" id="GO:0006310">
    <property type="term" value="P:DNA recombination"/>
    <property type="evidence" value="ECO:0007669"/>
    <property type="project" value="UniProtKB-KW"/>
</dbReference>
<keyword evidence="1" id="KW-0347">Helicase</keyword>
<dbReference type="InterPro" id="IPR027417">
    <property type="entry name" value="P-loop_NTPase"/>
</dbReference>
<dbReference type="Pfam" id="PF05970">
    <property type="entry name" value="PIF1"/>
    <property type="match status" value="1"/>
</dbReference>
<dbReference type="AlphaFoldDB" id="A0AAD9ZT70"/>
<dbReference type="EMBL" id="JANJYJ010000009">
    <property type="protein sequence ID" value="KAK3189481.1"/>
    <property type="molecule type" value="Genomic_DNA"/>
</dbReference>
<dbReference type="GO" id="GO:0043139">
    <property type="term" value="F:5'-3' DNA helicase activity"/>
    <property type="evidence" value="ECO:0007669"/>
    <property type="project" value="UniProtKB-EC"/>
</dbReference>
<feature type="domain" description="DNA helicase Pif1-like DEAD-box helicase" evidence="2">
    <location>
        <begin position="10"/>
        <end position="123"/>
    </location>
</feature>